<keyword evidence="4" id="KW-0547">Nucleotide-binding</keyword>
<dbReference type="PANTHER" id="PTHR11405:SF53">
    <property type="entry name" value="CARBAMOYL-PHOSPHATE SYNTHASE [AMMONIA], MITOCHONDRIAL"/>
    <property type="match status" value="1"/>
</dbReference>
<dbReference type="PROSITE" id="PS51855">
    <property type="entry name" value="MGS"/>
    <property type="match status" value="1"/>
</dbReference>
<dbReference type="EMBL" id="AP022870">
    <property type="protein sequence ID" value="BCB74280.1"/>
    <property type="molecule type" value="Genomic_DNA"/>
</dbReference>
<dbReference type="GO" id="GO:0004088">
    <property type="term" value="F:carbamoyl-phosphate synthase (glutamine-hydrolyzing) activity"/>
    <property type="evidence" value="ECO:0007669"/>
    <property type="project" value="UniProtKB-EC"/>
</dbReference>
<dbReference type="CDD" id="cd01424">
    <property type="entry name" value="MGS_CPS_II"/>
    <property type="match status" value="1"/>
</dbReference>
<keyword evidence="5" id="KW-0067">ATP-binding</keyword>
<evidence type="ECO:0000259" key="6">
    <source>
        <dbReference type="PROSITE" id="PS51855"/>
    </source>
</evidence>
<evidence type="ECO:0000256" key="1">
    <source>
        <dbReference type="ARBA" id="ARBA00012738"/>
    </source>
</evidence>
<feature type="domain" description="MGS-like" evidence="6">
    <location>
        <begin position="49"/>
        <end position="192"/>
    </location>
</feature>
<dbReference type="KEGG" id="pfla:Pflav_006900"/>
<evidence type="ECO:0000256" key="4">
    <source>
        <dbReference type="ARBA" id="ARBA00022741"/>
    </source>
</evidence>
<organism evidence="7 8">
    <name type="scientific">Phytohabitans flavus</name>
    <dbReference type="NCBI Taxonomy" id="1076124"/>
    <lineage>
        <taxon>Bacteria</taxon>
        <taxon>Bacillati</taxon>
        <taxon>Actinomycetota</taxon>
        <taxon>Actinomycetes</taxon>
        <taxon>Micromonosporales</taxon>
        <taxon>Micromonosporaceae</taxon>
    </lineage>
</organism>
<dbReference type="Gene3D" id="3.30.470.20">
    <property type="entry name" value="ATP-grasp fold, B domain"/>
    <property type="match status" value="1"/>
</dbReference>
<gene>
    <name evidence="7" type="ORF">Pflav_006900</name>
</gene>
<keyword evidence="8" id="KW-1185">Reference proteome</keyword>
<dbReference type="SUPFAM" id="SSF56059">
    <property type="entry name" value="Glutathione synthetase ATP-binding domain-like"/>
    <property type="match status" value="1"/>
</dbReference>
<dbReference type="Gene3D" id="3.40.50.1380">
    <property type="entry name" value="Methylglyoxal synthase-like domain"/>
    <property type="match status" value="1"/>
</dbReference>
<evidence type="ECO:0000256" key="5">
    <source>
        <dbReference type="ARBA" id="ARBA00022840"/>
    </source>
</evidence>
<accession>A0A6F8XKD9</accession>
<dbReference type="GO" id="GO:0005737">
    <property type="term" value="C:cytoplasm"/>
    <property type="evidence" value="ECO:0007669"/>
    <property type="project" value="TreeGrafter"/>
</dbReference>
<evidence type="ECO:0000313" key="8">
    <source>
        <dbReference type="Proteomes" id="UP000502508"/>
    </source>
</evidence>
<dbReference type="SMART" id="SM00851">
    <property type="entry name" value="MGS"/>
    <property type="match status" value="1"/>
</dbReference>
<name>A0A6F8XKD9_9ACTN</name>
<dbReference type="GO" id="GO:0005524">
    <property type="term" value="F:ATP binding"/>
    <property type="evidence" value="ECO:0007669"/>
    <property type="project" value="UniProtKB-KW"/>
</dbReference>
<dbReference type="Proteomes" id="UP000502508">
    <property type="component" value="Chromosome"/>
</dbReference>
<sequence length="193" mass="20018">MLPFKRFRTPAGEGVDNLLGPEMKSTGEVMGIDAGFGQAFAKSQAGAYGSLPTAGRILVTVANRDKRAMVFPVKRLADLGFEIVATAGTGEVLRRYGIAVTTVPKHFEVSLGDAVSLIAAGEVALVINTPQGSGASARSDGYEIRSAAVTADIPCITTVPGVTAAVMGIEALIRGDMSVRPLQELHHVLRAGA</sequence>
<dbReference type="GO" id="GO:0006541">
    <property type="term" value="P:glutamine metabolic process"/>
    <property type="evidence" value="ECO:0007669"/>
    <property type="project" value="TreeGrafter"/>
</dbReference>
<evidence type="ECO:0000256" key="3">
    <source>
        <dbReference type="ARBA" id="ARBA00022598"/>
    </source>
</evidence>
<dbReference type="PANTHER" id="PTHR11405">
    <property type="entry name" value="CARBAMOYLTRANSFERASE FAMILY MEMBER"/>
    <property type="match status" value="1"/>
</dbReference>
<dbReference type="Pfam" id="PF02142">
    <property type="entry name" value="MGS"/>
    <property type="match status" value="1"/>
</dbReference>
<keyword evidence="2" id="KW-0055">Arginine biosynthesis</keyword>
<evidence type="ECO:0000313" key="7">
    <source>
        <dbReference type="EMBL" id="BCB74280.1"/>
    </source>
</evidence>
<dbReference type="InterPro" id="IPR011607">
    <property type="entry name" value="MGS-like_dom"/>
</dbReference>
<keyword evidence="3" id="KW-0436">Ligase</keyword>
<reference evidence="7 8" key="1">
    <citation type="submission" date="2020-03" db="EMBL/GenBank/DDBJ databases">
        <title>Whole genome shotgun sequence of Phytohabitans flavus NBRC 107702.</title>
        <authorList>
            <person name="Komaki H."/>
            <person name="Tamura T."/>
        </authorList>
    </citation>
    <scope>NUCLEOTIDE SEQUENCE [LARGE SCALE GENOMIC DNA]</scope>
    <source>
        <strain evidence="7 8">NBRC 107702</strain>
    </source>
</reference>
<proteinExistence type="predicted"/>
<dbReference type="InterPro" id="IPR036914">
    <property type="entry name" value="MGS-like_dom_sf"/>
</dbReference>
<protein>
    <recommendedName>
        <fullName evidence="1">carbamoyl-phosphate synthase (glutamine-hydrolyzing)</fullName>
        <ecNumber evidence="1">6.3.5.5</ecNumber>
    </recommendedName>
</protein>
<keyword evidence="2" id="KW-0028">Amino-acid biosynthesis</keyword>
<reference evidence="7 8" key="2">
    <citation type="submission" date="2020-03" db="EMBL/GenBank/DDBJ databases">
        <authorList>
            <person name="Ichikawa N."/>
            <person name="Kimura A."/>
            <person name="Kitahashi Y."/>
            <person name="Uohara A."/>
        </authorList>
    </citation>
    <scope>NUCLEOTIDE SEQUENCE [LARGE SCALE GENOMIC DNA]</scope>
    <source>
        <strain evidence="7 8">NBRC 107702</strain>
    </source>
</reference>
<evidence type="ECO:0000256" key="2">
    <source>
        <dbReference type="ARBA" id="ARBA00022571"/>
    </source>
</evidence>
<dbReference type="AlphaFoldDB" id="A0A6F8XKD9"/>
<dbReference type="EC" id="6.3.5.5" evidence="1"/>
<dbReference type="SUPFAM" id="SSF52335">
    <property type="entry name" value="Methylglyoxal synthase-like"/>
    <property type="match status" value="1"/>
</dbReference>
<dbReference type="InterPro" id="IPR033937">
    <property type="entry name" value="MGS_CPS_CarB"/>
</dbReference>